<keyword evidence="1" id="KW-0812">Transmembrane</keyword>
<reference evidence="2 3" key="1">
    <citation type="submission" date="2017-06" db="EMBL/GenBank/DDBJ databases">
        <title>Description of Rhodopirellula bahusiensis sp. nov.</title>
        <authorList>
            <person name="Kizina J."/>
            <person name="Harder J."/>
        </authorList>
    </citation>
    <scope>NUCLEOTIDE SEQUENCE [LARGE SCALE GENOMIC DNA]</scope>
    <source>
        <strain evidence="2 3">SWK21</strain>
    </source>
</reference>
<feature type="transmembrane region" description="Helical" evidence="1">
    <location>
        <begin position="158"/>
        <end position="176"/>
    </location>
</feature>
<dbReference type="GeneID" id="90607321"/>
<dbReference type="RefSeq" id="WP_099259359.1">
    <property type="nucleotide sequence ID" value="NZ_NIZW01000002.1"/>
</dbReference>
<proteinExistence type="predicted"/>
<gene>
    <name evidence="2" type="ORF">CEE69_03470</name>
</gene>
<accession>A0A2G1WCU1</accession>
<feature type="transmembrane region" description="Helical" evidence="1">
    <location>
        <begin position="25"/>
        <end position="45"/>
    </location>
</feature>
<feature type="transmembrane region" description="Helical" evidence="1">
    <location>
        <begin position="361"/>
        <end position="382"/>
    </location>
</feature>
<name>A0A2G1WCU1_9BACT</name>
<feature type="transmembrane region" description="Helical" evidence="1">
    <location>
        <begin position="274"/>
        <end position="296"/>
    </location>
</feature>
<dbReference type="OrthoDB" id="241905at2"/>
<dbReference type="AlphaFoldDB" id="A0A2G1WCU1"/>
<feature type="transmembrane region" description="Helical" evidence="1">
    <location>
        <begin position="104"/>
        <end position="125"/>
    </location>
</feature>
<feature type="transmembrane region" description="Helical" evidence="1">
    <location>
        <begin position="188"/>
        <end position="215"/>
    </location>
</feature>
<feature type="transmembrane region" description="Helical" evidence="1">
    <location>
        <begin position="330"/>
        <end position="349"/>
    </location>
</feature>
<feature type="transmembrane region" description="Helical" evidence="1">
    <location>
        <begin position="235"/>
        <end position="253"/>
    </location>
</feature>
<protein>
    <recommendedName>
        <fullName evidence="4">Glycosyltransferase RgtA/B/C/D-like domain-containing protein</fullName>
    </recommendedName>
</protein>
<keyword evidence="1" id="KW-0472">Membrane</keyword>
<comment type="caution">
    <text evidence="2">The sequence shown here is derived from an EMBL/GenBank/DDBJ whole genome shotgun (WGS) entry which is preliminary data.</text>
</comment>
<keyword evidence="1" id="KW-1133">Transmembrane helix</keyword>
<evidence type="ECO:0000256" key="1">
    <source>
        <dbReference type="SAM" id="Phobius"/>
    </source>
</evidence>
<feature type="transmembrane region" description="Helical" evidence="1">
    <location>
        <begin position="388"/>
        <end position="411"/>
    </location>
</feature>
<keyword evidence="3" id="KW-1185">Reference proteome</keyword>
<evidence type="ECO:0008006" key="4">
    <source>
        <dbReference type="Google" id="ProtNLM"/>
    </source>
</evidence>
<evidence type="ECO:0000313" key="3">
    <source>
        <dbReference type="Proteomes" id="UP000225740"/>
    </source>
</evidence>
<dbReference type="Proteomes" id="UP000225740">
    <property type="component" value="Unassembled WGS sequence"/>
</dbReference>
<sequence length="574" mass="64735">MKRFSTPAPKTAEARSLPEKRRTTAIEWVCVIAVFALTFAFRWPFLAESFWIDELHTAWCVADGWDEVAPRAKMGNQQPLYFWALWIWQQIPWPEPFASYPVEVLARLTSLWCVSLSAALITWGSLRYHGSLLAATIAGLFFALDRNAAFFGTELRPYAAVILGSTAAILFAARIWTSASRTRARDWVGLHASVLFAILMHVTSLVTLAPLVIALSVSDLVHAHGNPTEFKRRTIRHVLWLAGWMIVGLLIANHQREIWNHRDAWEAFGRPRSLFALWSMWPWVGWTLIPFAFYLLGSATLPFRTGSKSQSNDVSPATAPPAFRVRPASFAALTLSALMISVISGFFLAKFLGVPIWHRRYLIAGLPLGCISLGAWIAALNLRRHYEILAASIAFTSLFTVFFAQGSIYWTPEWSQPGPNRPWLPRVTSYWVHRGEDWRKALRLIAAETTPKDKENTLQTEHHVWIDGYLIEQPPIVGEVKNADLANYLTFPANGPYSLGSEANLHALGSQTPAEGWKNAVLSKSTNNAHSRHWFLTRSLSSTQREELQRWLPGTQHQGRLGHLYLFSTTNGRD</sequence>
<organism evidence="2 3">
    <name type="scientific">Rhodopirellula bahusiensis</name>
    <dbReference type="NCBI Taxonomy" id="2014065"/>
    <lineage>
        <taxon>Bacteria</taxon>
        <taxon>Pseudomonadati</taxon>
        <taxon>Planctomycetota</taxon>
        <taxon>Planctomycetia</taxon>
        <taxon>Pirellulales</taxon>
        <taxon>Pirellulaceae</taxon>
        <taxon>Rhodopirellula</taxon>
    </lineage>
</organism>
<feature type="transmembrane region" description="Helical" evidence="1">
    <location>
        <begin position="132"/>
        <end position="152"/>
    </location>
</feature>
<dbReference type="EMBL" id="NIZW01000002">
    <property type="protein sequence ID" value="PHQ36459.1"/>
    <property type="molecule type" value="Genomic_DNA"/>
</dbReference>
<evidence type="ECO:0000313" key="2">
    <source>
        <dbReference type="EMBL" id="PHQ36459.1"/>
    </source>
</evidence>